<accession>A0ABV1D5N0</accession>
<feature type="transmembrane region" description="Helical" evidence="4">
    <location>
        <begin position="188"/>
        <end position="210"/>
    </location>
</feature>
<dbReference type="Gene3D" id="6.10.340.10">
    <property type="match status" value="1"/>
</dbReference>
<comment type="similarity">
    <text evidence="2">Belongs to the methyl-accepting chemotaxis (MCP) protein family.</text>
</comment>
<evidence type="ECO:0000259" key="5">
    <source>
        <dbReference type="PROSITE" id="PS50111"/>
    </source>
</evidence>
<evidence type="ECO:0000256" key="2">
    <source>
        <dbReference type="ARBA" id="ARBA00029447"/>
    </source>
</evidence>
<gene>
    <name evidence="7" type="ORF">WMQ36_07870</name>
</gene>
<evidence type="ECO:0000256" key="3">
    <source>
        <dbReference type="PROSITE-ProRule" id="PRU00284"/>
    </source>
</evidence>
<dbReference type="InterPro" id="IPR003660">
    <property type="entry name" value="HAMP_dom"/>
</dbReference>
<organism evidence="7 8">
    <name type="scientific">Enterocloster hominis</name>
    <name type="common">ex Hitch et al. 2024</name>
    <dbReference type="NCBI Taxonomy" id="1917870"/>
    <lineage>
        <taxon>Bacteria</taxon>
        <taxon>Bacillati</taxon>
        <taxon>Bacillota</taxon>
        <taxon>Clostridia</taxon>
        <taxon>Lachnospirales</taxon>
        <taxon>Lachnospiraceae</taxon>
        <taxon>Enterocloster</taxon>
    </lineage>
</organism>
<dbReference type="SUPFAM" id="SSF58104">
    <property type="entry name" value="Methyl-accepting chemotaxis protein (MCP) signaling domain"/>
    <property type="match status" value="1"/>
</dbReference>
<dbReference type="SMART" id="SM00283">
    <property type="entry name" value="MA"/>
    <property type="match status" value="1"/>
</dbReference>
<keyword evidence="8" id="KW-1185">Reference proteome</keyword>
<dbReference type="PANTHER" id="PTHR43531:SF11">
    <property type="entry name" value="METHYL-ACCEPTING CHEMOTAXIS PROTEIN 3"/>
    <property type="match status" value="1"/>
</dbReference>
<comment type="caution">
    <text evidence="7">The sequence shown here is derived from an EMBL/GenBank/DDBJ whole genome shotgun (WGS) entry which is preliminary data.</text>
</comment>
<protein>
    <submittedName>
        <fullName evidence="7">Methyl-accepting chemotaxis protein</fullName>
    </submittedName>
</protein>
<dbReference type="Pfam" id="PF00015">
    <property type="entry name" value="MCPsignal"/>
    <property type="match status" value="1"/>
</dbReference>
<name>A0ABV1D5N0_9FIRM</name>
<proteinExistence type="inferred from homology"/>
<evidence type="ECO:0000256" key="1">
    <source>
        <dbReference type="ARBA" id="ARBA00022500"/>
    </source>
</evidence>
<keyword evidence="4" id="KW-0812">Transmembrane</keyword>
<feature type="domain" description="Methyl-accepting transducer" evidence="5">
    <location>
        <begin position="314"/>
        <end position="543"/>
    </location>
</feature>
<keyword evidence="3" id="KW-0807">Transducer</keyword>
<dbReference type="PANTHER" id="PTHR43531">
    <property type="entry name" value="PROTEIN ICFG"/>
    <property type="match status" value="1"/>
</dbReference>
<dbReference type="Proteomes" id="UP001454086">
    <property type="component" value="Unassembled WGS sequence"/>
</dbReference>
<dbReference type="InterPro" id="IPR004089">
    <property type="entry name" value="MCPsignal_dom"/>
</dbReference>
<dbReference type="Gene3D" id="1.10.287.950">
    <property type="entry name" value="Methyl-accepting chemotaxis protein"/>
    <property type="match status" value="1"/>
</dbReference>
<sequence>MRERFRNYKTGKKMILAFMLIILLYIITVAMALSNIETISSRMETLYNNQFANVQSSLRMIANLRAVERNIAVLSATEDMVDEKEYLNKTKELIASEEVSLAELTTGYISAPEKVKELQAEFDKLSVEREAVMALLESGKDEEVLDAYISRYLPQANIVRNVLNDVVDISVADAENSLAAGHEDNHHIMFMLITLSLVCIVITVFVCILITRNIVRPVNEVKKAANTISNGRLDIDLKYRSKDELGQLADDIRHTARALSGYISEVERGLTALGNGQLGYKASTEFKGDFVAIGNGLKEIGGLLRQSLQQINNSAEQVSLSAEQVSNNAQALAQGASEQAGSVEELAVSINEIADSVKQNADSAVASSQLAASVGHGLEACDAQMAALMESIGQVKKNSGEITEIVSQIEDIAFQTNILALNASVEAARAGEAGRGFAVVAEEVRRLATKAAGASKLTAELVEKNSDAARNGVDAVNITARTLKESVEGARRVNRKMDQISEVSVQQAEAIAQVRKSVELISEIVQGNSATSEESAAASEELSAQAQILKELVGKFEL</sequence>
<reference evidence="7 8" key="1">
    <citation type="submission" date="2024-03" db="EMBL/GenBank/DDBJ databases">
        <title>Human intestinal bacterial collection.</title>
        <authorList>
            <person name="Pauvert C."/>
            <person name="Hitch T.C.A."/>
            <person name="Clavel T."/>
        </authorList>
    </citation>
    <scope>NUCLEOTIDE SEQUENCE [LARGE SCALE GENOMIC DNA]</scope>
    <source>
        <strain evidence="7 8">CLA-SR-H021</strain>
    </source>
</reference>
<dbReference type="RefSeq" id="WP_025486165.1">
    <property type="nucleotide sequence ID" value="NZ_JAJFDX010000002.1"/>
</dbReference>
<evidence type="ECO:0000256" key="4">
    <source>
        <dbReference type="SAM" id="Phobius"/>
    </source>
</evidence>
<feature type="domain" description="HAMP" evidence="6">
    <location>
        <begin position="212"/>
        <end position="264"/>
    </location>
</feature>
<dbReference type="Pfam" id="PF00672">
    <property type="entry name" value="HAMP"/>
    <property type="match status" value="1"/>
</dbReference>
<keyword evidence="4" id="KW-0472">Membrane</keyword>
<dbReference type="InterPro" id="IPR024478">
    <property type="entry name" value="HlyB_4HB_MCP"/>
</dbReference>
<keyword evidence="4" id="KW-1133">Transmembrane helix</keyword>
<dbReference type="InterPro" id="IPR004090">
    <property type="entry name" value="Chemotax_Me-accpt_rcpt"/>
</dbReference>
<dbReference type="InterPro" id="IPR051310">
    <property type="entry name" value="MCP_chemotaxis"/>
</dbReference>
<dbReference type="Pfam" id="PF12729">
    <property type="entry name" value="4HB_MCP_1"/>
    <property type="match status" value="1"/>
</dbReference>
<dbReference type="CDD" id="cd06225">
    <property type="entry name" value="HAMP"/>
    <property type="match status" value="1"/>
</dbReference>
<dbReference type="SMART" id="SM00304">
    <property type="entry name" value="HAMP"/>
    <property type="match status" value="1"/>
</dbReference>
<dbReference type="PROSITE" id="PS50885">
    <property type="entry name" value="HAMP"/>
    <property type="match status" value="1"/>
</dbReference>
<evidence type="ECO:0000313" key="8">
    <source>
        <dbReference type="Proteomes" id="UP001454086"/>
    </source>
</evidence>
<keyword evidence="1" id="KW-0145">Chemotaxis</keyword>
<dbReference type="PROSITE" id="PS50111">
    <property type="entry name" value="CHEMOTAXIS_TRANSDUC_2"/>
    <property type="match status" value="1"/>
</dbReference>
<evidence type="ECO:0000313" key="7">
    <source>
        <dbReference type="EMBL" id="MEQ2424887.1"/>
    </source>
</evidence>
<evidence type="ECO:0000259" key="6">
    <source>
        <dbReference type="PROSITE" id="PS50885"/>
    </source>
</evidence>
<dbReference type="EMBL" id="JBBMFM010000020">
    <property type="protein sequence ID" value="MEQ2424887.1"/>
    <property type="molecule type" value="Genomic_DNA"/>
</dbReference>
<dbReference type="PRINTS" id="PR00260">
    <property type="entry name" value="CHEMTRNSDUCR"/>
</dbReference>